<keyword evidence="1" id="KW-1133">Transmembrane helix</keyword>
<keyword evidence="1" id="KW-0472">Membrane</keyword>
<dbReference type="EMBL" id="JADGJD010002753">
    <property type="protein sequence ID" value="KAJ3028939.1"/>
    <property type="molecule type" value="Genomic_DNA"/>
</dbReference>
<feature type="non-terminal residue" evidence="2">
    <location>
        <position position="1"/>
    </location>
</feature>
<accession>A0AAD5WYQ8</accession>
<keyword evidence="3" id="KW-1185">Reference proteome</keyword>
<name>A0AAD5WYQ8_9FUNG</name>
<comment type="caution">
    <text evidence="2">The sequence shown here is derived from an EMBL/GenBank/DDBJ whole genome shotgun (WGS) entry which is preliminary data.</text>
</comment>
<feature type="transmembrane region" description="Helical" evidence="1">
    <location>
        <begin position="34"/>
        <end position="52"/>
    </location>
</feature>
<protein>
    <recommendedName>
        <fullName evidence="4">MARVEL domain-containing protein</fullName>
    </recommendedName>
</protein>
<keyword evidence="1" id="KW-0812">Transmembrane</keyword>
<gene>
    <name evidence="2" type="ORF">HK097_005868</name>
</gene>
<dbReference type="AlphaFoldDB" id="A0AAD5WYQ8"/>
<evidence type="ECO:0000313" key="3">
    <source>
        <dbReference type="Proteomes" id="UP001212841"/>
    </source>
</evidence>
<sequence>HIQTILSLLSIISLSSYIGQFPSDWNVTGSSGGFFLFCSVTSFLFSGFMVLYQRSEKVKVKVDAGMARVRGGRVDSGEVGWVWAAIYDSLYTIFYFCSSITIASNASNCQSWVRKEWKSYNYGCAGAAAAATFGFFTFFTFLITAFTSLRIAWPLFLGRSSTAPEQSDLEQSILSENAKQKAARSAAKSLVKGLVGL</sequence>
<evidence type="ECO:0000313" key="2">
    <source>
        <dbReference type="EMBL" id="KAJ3028939.1"/>
    </source>
</evidence>
<organism evidence="2 3">
    <name type="scientific">Rhizophlyctis rosea</name>
    <dbReference type="NCBI Taxonomy" id="64517"/>
    <lineage>
        <taxon>Eukaryota</taxon>
        <taxon>Fungi</taxon>
        <taxon>Fungi incertae sedis</taxon>
        <taxon>Chytridiomycota</taxon>
        <taxon>Chytridiomycota incertae sedis</taxon>
        <taxon>Chytridiomycetes</taxon>
        <taxon>Rhizophlyctidales</taxon>
        <taxon>Rhizophlyctidaceae</taxon>
        <taxon>Rhizophlyctis</taxon>
    </lineage>
</organism>
<evidence type="ECO:0008006" key="4">
    <source>
        <dbReference type="Google" id="ProtNLM"/>
    </source>
</evidence>
<reference evidence="2" key="1">
    <citation type="submission" date="2020-05" db="EMBL/GenBank/DDBJ databases">
        <title>Phylogenomic resolution of chytrid fungi.</title>
        <authorList>
            <person name="Stajich J.E."/>
            <person name="Amses K."/>
            <person name="Simmons R."/>
            <person name="Seto K."/>
            <person name="Myers J."/>
            <person name="Bonds A."/>
            <person name="Quandt C.A."/>
            <person name="Barry K."/>
            <person name="Liu P."/>
            <person name="Grigoriev I."/>
            <person name="Longcore J.E."/>
            <person name="James T.Y."/>
        </authorList>
    </citation>
    <scope>NUCLEOTIDE SEQUENCE</scope>
    <source>
        <strain evidence="2">JEL0318</strain>
    </source>
</reference>
<evidence type="ECO:0000256" key="1">
    <source>
        <dbReference type="SAM" id="Phobius"/>
    </source>
</evidence>
<dbReference type="Proteomes" id="UP001212841">
    <property type="component" value="Unassembled WGS sequence"/>
</dbReference>
<proteinExistence type="predicted"/>
<feature type="transmembrane region" description="Helical" evidence="1">
    <location>
        <begin position="120"/>
        <end position="146"/>
    </location>
</feature>